<keyword evidence="7 13" id="KW-0547">Nucleotide-binding</keyword>
<dbReference type="InterPro" id="IPR011063">
    <property type="entry name" value="TilS/TtcA_N"/>
</dbReference>
<evidence type="ECO:0000256" key="4">
    <source>
        <dbReference type="ARBA" id="ARBA00022679"/>
    </source>
</evidence>
<comment type="subunit">
    <text evidence="13">Homodimer.</text>
</comment>
<dbReference type="EMBL" id="CP101717">
    <property type="protein sequence ID" value="WLD57311.1"/>
    <property type="molecule type" value="Genomic_DNA"/>
</dbReference>
<keyword evidence="8 13" id="KW-0067">ATP-binding</keyword>
<comment type="catalytic activity">
    <reaction evidence="13">
        <text>cytidine(32) in tRNA + S-sulfanyl-L-cysteinyl-[cysteine desulfurase] + AH2 + ATP = 2-thiocytidine(32) in tRNA + L-cysteinyl-[cysteine desulfurase] + A + AMP + diphosphate + H(+)</text>
        <dbReference type="Rhea" id="RHEA:57048"/>
        <dbReference type="Rhea" id="RHEA-COMP:10288"/>
        <dbReference type="Rhea" id="RHEA-COMP:12157"/>
        <dbReference type="Rhea" id="RHEA-COMP:12158"/>
        <dbReference type="Rhea" id="RHEA-COMP:14821"/>
        <dbReference type="ChEBI" id="CHEBI:13193"/>
        <dbReference type="ChEBI" id="CHEBI:15378"/>
        <dbReference type="ChEBI" id="CHEBI:17499"/>
        <dbReference type="ChEBI" id="CHEBI:29950"/>
        <dbReference type="ChEBI" id="CHEBI:30616"/>
        <dbReference type="ChEBI" id="CHEBI:33019"/>
        <dbReference type="ChEBI" id="CHEBI:61963"/>
        <dbReference type="ChEBI" id="CHEBI:82748"/>
        <dbReference type="ChEBI" id="CHEBI:141453"/>
        <dbReference type="ChEBI" id="CHEBI:456215"/>
    </reaction>
</comment>
<reference evidence="16" key="1">
    <citation type="submission" date="2022-07" db="EMBL/GenBank/DDBJ databases">
        <title>Complete genome sequence of Salinispirillum sp. LH10-3-1 capable of multiple carbohydrate inversion isolated from a soda lake.</title>
        <authorList>
            <person name="Liu J."/>
            <person name="Zhai Y."/>
            <person name="Zhang H."/>
            <person name="Yang H."/>
            <person name="Qu J."/>
            <person name="Li J."/>
        </authorList>
    </citation>
    <scope>NUCLEOTIDE SEQUENCE</scope>
    <source>
        <strain evidence="16">LH 10-3-1</strain>
    </source>
</reference>
<keyword evidence="2 13" id="KW-0963">Cytoplasm</keyword>
<evidence type="ECO:0000256" key="5">
    <source>
        <dbReference type="ARBA" id="ARBA00022694"/>
    </source>
</evidence>
<organism evidence="16">
    <name type="scientific">Salinispirillum sp. LH 10-3-1</name>
    <dbReference type="NCBI Taxonomy" id="2952525"/>
    <lineage>
        <taxon>Bacteria</taxon>
        <taxon>Pseudomonadati</taxon>
        <taxon>Pseudomonadota</taxon>
        <taxon>Gammaproteobacteria</taxon>
        <taxon>Oceanospirillales</taxon>
        <taxon>Saccharospirillaceae</taxon>
        <taxon>Salinispirillum</taxon>
    </lineage>
</organism>
<dbReference type="Gene3D" id="3.40.50.620">
    <property type="entry name" value="HUPs"/>
    <property type="match status" value="1"/>
</dbReference>
<proteinExistence type="inferred from homology"/>
<comment type="miscellaneous">
    <text evidence="13">The thiolation reaction likely consists of two steps: a first activation step by ATP to form an adenylated intermediate of the target base of tRNA, and a second nucleophilic substitution step of the sulfur (S) atom supplied by the hydrosulfide attached to the Fe-S cluster.</text>
</comment>
<dbReference type="GO" id="GO:0034227">
    <property type="term" value="P:tRNA thio-modification"/>
    <property type="evidence" value="ECO:0007669"/>
    <property type="project" value="UniProtKB-UniRule"/>
</dbReference>
<keyword evidence="10 13" id="KW-0694">RNA-binding</keyword>
<feature type="domain" description="tRNA(Ile)-lysidine/2-thiocytidine synthase N-terminal" evidence="15">
    <location>
        <begin position="57"/>
        <end position="220"/>
    </location>
</feature>
<dbReference type="InterPro" id="IPR014729">
    <property type="entry name" value="Rossmann-like_a/b/a_fold"/>
</dbReference>
<dbReference type="GO" id="GO:0000049">
    <property type="term" value="F:tRNA binding"/>
    <property type="evidence" value="ECO:0007669"/>
    <property type="project" value="UniProtKB-KW"/>
</dbReference>
<evidence type="ECO:0000256" key="2">
    <source>
        <dbReference type="ARBA" id="ARBA00022490"/>
    </source>
</evidence>
<evidence type="ECO:0000256" key="9">
    <source>
        <dbReference type="ARBA" id="ARBA00022842"/>
    </source>
</evidence>
<keyword evidence="11 13" id="KW-0408">Iron</keyword>
<evidence type="ECO:0000256" key="6">
    <source>
        <dbReference type="ARBA" id="ARBA00022723"/>
    </source>
</evidence>
<evidence type="ECO:0000313" key="16">
    <source>
        <dbReference type="EMBL" id="WLD57311.1"/>
    </source>
</evidence>
<feature type="compositionally biased region" description="Polar residues" evidence="14">
    <location>
        <begin position="313"/>
        <end position="322"/>
    </location>
</feature>
<evidence type="ECO:0000256" key="3">
    <source>
        <dbReference type="ARBA" id="ARBA00022555"/>
    </source>
</evidence>
<keyword evidence="5 13" id="KW-0819">tRNA processing</keyword>
<sequence>MTASSTTNAAIIDPTLPSYDAVASKKSRTELNKLQKRLRRETGRAIADFNMIEDGDKVMVCLSGGKDSYTLLEILRNLQKSAPIQFELVAVNLDQKQPGFPEHILPEYLESIGVAYHILERDTYSVVQEMVPEGKTTCGICSRLRRGTLYAFADQIGASKIALGHHRDDILETFFLNLFYGGKLKAMPPKLLSDSQSNILIRPLAYCKEHDIQAFADQMAFPIIPCNLCGSQENLQRQNIKQMIRDWDKQHPGRSEIMFKALQNVAPSQLADRSLFDFSGLTSNSIPVLPIGNSEHEGPMAQTRVRSFVPPTQGESESTAVSDGTDILSL</sequence>
<name>A0AB38YDA0_9GAMM</name>
<dbReference type="SUPFAM" id="SSF52402">
    <property type="entry name" value="Adenine nucleotide alpha hydrolases-like"/>
    <property type="match status" value="1"/>
</dbReference>
<evidence type="ECO:0000256" key="10">
    <source>
        <dbReference type="ARBA" id="ARBA00022884"/>
    </source>
</evidence>
<dbReference type="PANTHER" id="PTHR43686:SF1">
    <property type="entry name" value="AMINOTRAN_5 DOMAIN-CONTAINING PROTEIN"/>
    <property type="match status" value="1"/>
</dbReference>
<evidence type="ECO:0000256" key="11">
    <source>
        <dbReference type="ARBA" id="ARBA00023004"/>
    </source>
</evidence>
<dbReference type="GO" id="GO:0016783">
    <property type="term" value="F:sulfurtransferase activity"/>
    <property type="evidence" value="ECO:0007669"/>
    <property type="project" value="UniProtKB-UniRule"/>
</dbReference>
<dbReference type="GO" id="GO:0000287">
    <property type="term" value="F:magnesium ion binding"/>
    <property type="evidence" value="ECO:0007669"/>
    <property type="project" value="UniProtKB-UniRule"/>
</dbReference>
<dbReference type="AlphaFoldDB" id="A0AB38YDA0"/>
<evidence type="ECO:0000256" key="1">
    <source>
        <dbReference type="ARBA" id="ARBA00022485"/>
    </source>
</evidence>
<dbReference type="PANTHER" id="PTHR43686">
    <property type="entry name" value="SULFURTRANSFERASE-RELATED"/>
    <property type="match status" value="1"/>
</dbReference>
<feature type="binding site" evidence="13">
    <location>
        <position position="229"/>
    </location>
    <ligand>
        <name>[4Fe-4S] cluster</name>
        <dbReference type="ChEBI" id="CHEBI:49883"/>
    </ligand>
</feature>
<dbReference type="GO" id="GO:0005524">
    <property type="term" value="F:ATP binding"/>
    <property type="evidence" value="ECO:0007669"/>
    <property type="project" value="UniProtKB-UniRule"/>
</dbReference>
<evidence type="ECO:0000256" key="7">
    <source>
        <dbReference type="ARBA" id="ARBA00022741"/>
    </source>
</evidence>
<dbReference type="NCBIfam" id="NF007972">
    <property type="entry name" value="PRK10696.1"/>
    <property type="match status" value="1"/>
</dbReference>
<feature type="region of interest" description="Disordered" evidence="14">
    <location>
        <begin position="310"/>
        <end position="330"/>
    </location>
</feature>
<comment type="similarity">
    <text evidence="13">Belongs to the TtcA family.</text>
</comment>
<keyword evidence="9 13" id="KW-0460">Magnesium</keyword>
<dbReference type="GO" id="GO:0051539">
    <property type="term" value="F:4 iron, 4 sulfur cluster binding"/>
    <property type="evidence" value="ECO:0007669"/>
    <property type="project" value="UniProtKB-UniRule"/>
</dbReference>
<feature type="short sequence motif" description="PP-loop motif" evidence="13">
    <location>
        <begin position="63"/>
        <end position="68"/>
    </location>
</feature>
<comment type="subcellular location">
    <subcellularLocation>
        <location evidence="13">Cytoplasm</location>
    </subcellularLocation>
</comment>
<evidence type="ECO:0000256" key="12">
    <source>
        <dbReference type="ARBA" id="ARBA00023014"/>
    </source>
</evidence>
<evidence type="ECO:0000256" key="13">
    <source>
        <dbReference type="HAMAP-Rule" id="MF_01850"/>
    </source>
</evidence>
<keyword evidence="12 13" id="KW-0411">Iron-sulfur</keyword>
<keyword evidence="6 13" id="KW-0479">Metal-binding</keyword>
<protein>
    <recommendedName>
        <fullName evidence="13">tRNA-cytidine(32) 2-sulfurtransferase</fullName>
        <ecNumber evidence="13">2.8.1.-</ecNumber>
    </recommendedName>
    <alternativeName>
        <fullName evidence="13">Two-thiocytidine biosynthesis protein A</fullName>
    </alternativeName>
    <alternativeName>
        <fullName evidence="13">tRNA 2-thiocytidine biosynthesis protein TtcA</fullName>
    </alternativeName>
</protein>
<feature type="binding site" evidence="13">
    <location>
        <position position="141"/>
    </location>
    <ligand>
        <name>[4Fe-4S] cluster</name>
        <dbReference type="ChEBI" id="CHEBI:49883"/>
    </ligand>
</feature>
<dbReference type="Pfam" id="PF01171">
    <property type="entry name" value="ATP_bind_3"/>
    <property type="match status" value="1"/>
</dbReference>
<dbReference type="HAMAP" id="MF_01850">
    <property type="entry name" value="TtcA"/>
    <property type="match status" value="1"/>
</dbReference>
<dbReference type="InterPro" id="IPR012089">
    <property type="entry name" value="tRNA_Cyd_32_2_STrfase"/>
</dbReference>
<dbReference type="EC" id="2.8.1.-" evidence="13"/>
<accession>A0AB38YDA0</accession>
<keyword evidence="1 13" id="KW-0004">4Fe-4S</keyword>
<comment type="function">
    <text evidence="13">Catalyzes the ATP-dependent 2-thiolation of cytidine in position 32 of tRNA, to form 2-thiocytidine (s(2)C32). The sulfur atoms are provided by the cysteine/cysteine desulfurase (IscS) system.</text>
</comment>
<dbReference type="RefSeq" id="WP_304994597.1">
    <property type="nucleotide sequence ID" value="NZ_CP101717.1"/>
</dbReference>
<gene>
    <name evidence="13 16" type="primary">ttcA</name>
    <name evidence="16" type="ORF">NFC81_11355</name>
</gene>
<keyword evidence="4 13" id="KW-0808">Transferase</keyword>
<evidence type="ECO:0000256" key="8">
    <source>
        <dbReference type="ARBA" id="ARBA00022840"/>
    </source>
</evidence>
<dbReference type="GO" id="GO:0005737">
    <property type="term" value="C:cytoplasm"/>
    <property type="evidence" value="ECO:0007669"/>
    <property type="project" value="UniProtKB-SubCell"/>
</dbReference>
<evidence type="ECO:0000256" key="14">
    <source>
        <dbReference type="SAM" id="MobiDB-lite"/>
    </source>
</evidence>
<keyword evidence="3 13" id="KW-0820">tRNA-binding</keyword>
<comment type="cofactor">
    <cofactor evidence="13">
        <name>Mg(2+)</name>
        <dbReference type="ChEBI" id="CHEBI:18420"/>
    </cofactor>
</comment>
<comment type="pathway">
    <text evidence="13">tRNA modification.</text>
</comment>
<comment type="cofactor">
    <cofactor evidence="13">
        <name>[4Fe-4S] cluster</name>
        <dbReference type="ChEBI" id="CHEBI:49883"/>
    </cofactor>
    <text evidence="13">Binds 1 [4Fe-4S] cluster per subunit. The cluster is chelated by three Cys residues, the fourth Fe has a free coordination site that may bind a sulfur atom transferred from the persulfide of IscS.</text>
</comment>
<evidence type="ECO:0000259" key="15">
    <source>
        <dbReference type="Pfam" id="PF01171"/>
    </source>
</evidence>
<dbReference type="CDD" id="cd24138">
    <property type="entry name" value="TtcA-like"/>
    <property type="match status" value="1"/>
</dbReference>
<feature type="binding site" evidence="13">
    <location>
        <position position="138"/>
    </location>
    <ligand>
        <name>[4Fe-4S] cluster</name>
        <dbReference type="ChEBI" id="CHEBI:49883"/>
    </ligand>
</feature>